<gene>
    <name evidence="3" type="primary">def_1</name>
    <name evidence="4" type="ORF">BJR09_03265</name>
    <name evidence="3" type="ORF">NCTC13830_01836</name>
</gene>
<evidence type="ECO:0000256" key="1">
    <source>
        <dbReference type="ARBA" id="ARBA00010759"/>
    </source>
</evidence>
<dbReference type="InterPro" id="IPR036821">
    <property type="entry name" value="Peptide_deformylase_sf"/>
</dbReference>
<dbReference type="GO" id="GO:0042586">
    <property type="term" value="F:peptide deformylase activity"/>
    <property type="evidence" value="ECO:0007669"/>
    <property type="project" value="InterPro"/>
</dbReference>
<dbReference type="EMBL" id="UHDO01000001">
    <property type="protein sequence ID" value="SUM44434.1"/>
    <property type="molecule type" value="Genomic_DNA"/>
</dbReference>
<organism evidence="3 5">
    <name type="scientific">Staphylococcus petrasii</name>
    <dbReference type="NCBI Taxonomy" id="1276936"/>
    <lineage>
        <taxon>Bacteria</taxon>
        <taxon>Bacillati</taxon>
        <taxon>Bacillota</taxon>
        <taxon>Bacilli</taxon>
        <taxon>Bacillales</taxon>
        <taxon>Staphylococcaceae</taxon>
        <taxon>Staphylococcus</taxon>
    </lineage>
</organism>
<dbReference type="HAMAP" id="MF_00163">
    <property type="entry name" value="Pep_deformylase"/>
    <property type="match status" value="1"/>
</dbReference>
<comment type="caution">
    <text evidence="2">Lacks conserved residue(s) required for the propagation of feature annotation.</text>
</comment>
<dbReference type="PRINTS" id="PR01576">
    <property type="entry name" value="PDEFORMYLASE"/>
</dbReference>
<dbReference type="SUPFAM" id="SSF56420">
    <property type="entry name" value="Peptide deformylase"/>
    <property type="match status" value="1"/>
</dbReference>
<dbReference type="Gene3D" id="3.90.45.10">
    <property type="entry name" value="Peptide deformylase"/>
    <property type="match status" value="1"/>
</dbReference>
<dbReference type="Proteomes" id="UP000254047">
    <property type="component" value="Unassembled WGS sequence"/>
</dbReference>
<evidence type="ECO:0000313" key="3">
    <source>
        <dbReference type="EMBL" id="SUM44434.1"/>
    </source>
</evidence>
<protein>
    <recommendedName>
        <fullName evidence="2">Peptide deformylase-like</fullName>
    </recommendedName>
    <alternativeName>
        <fullName evidence="2">Polypeptide deformylase-like</fullName>
    </alternativeName>
</protein>
<reference evidence="3 5" key="1">
    <citation type="submission" date="2018-06" db="EMBL/GenBank/DDBJ databases">
        <authorList>
            <consortium name="Pathogen Informatics"/>
            <person name="Doyle S."/>
        </authorList>
    </citation>
    <scope>NUCLEOTIDE SEQUENCE [LARGE SCALE GENOMIC DNA]</scope>
    <source>
        <strain evidence="3 5">NCTC13830</strain>
    </source>
</reference>
<evidence type="ECO:0000313" key="6">
    <source>
        <dbReference type="Proteomes" id="UP000297598"/>
    </source>
</evidence>
<dbReference type="InterPro" id="IPR023635">
    <property type="entry name" value="Peptide_deformylase"/>
</dbReference>
<evidence type="ECO:0000313" key="5">
    <source>
        <dbReference type="Proteomes" id="UP000254047"/>
    </source>
</evidence>
<dbReference type="NCBIfam" id="NF011189">
    <property type="entry name" value="PRK14595.1"/>
    <property type="match status" value="1"/>
</dbReference>
<dbReference type="CDD" id="cd00487">
    <property type="entry name" value="Pep_deformylase"/>
    <property type="match status" value="1"/>
</dbReference>
<evidence type="ECO:0000256" key="2">
    <source>
        <dbReference type="HAMAP-Rule" id="MF_00163"/>
    </source>
</evidence>
<sequence>MAIQKLVQSTHPVLTKKAQPVTQFDDVLKDLLLDIEDTLYAEEASALSAPQIGISKQVAMIDMELEGLLQLVNPIIKSESEEKITDLEGSVNLPDVYAEVERSKMITVEGNDLEGNKIELTAYDDVARMILHIVDQLNGILFTERAKKVLTEEEVEAYFENE</sequence>
<proteinExistence type="inferred from homology"/>
<evidence type="ECO:0000313" key="4">
    <source>
        <dbReference type="EMBL" id="TGE18398.1"/>
    </source>
</evidence>
<reference evidence="4 6" key="2">
    <citation type="submission" date="2019-04" db="EMBL/GenBank/DDBJ databases">
        <title>Genomic characterization of Staphylococcus petrasii strains.</title>
        <authorList>
            <person name="Vrbovska V."/>
            <person name="Kovarovic V."/>
            <person name="Maslanova I."/>
            <person name="Indrakova A."/>
            <person name="Petras P."/>
            <person name="Sedo O."/>
            <person name="Svec P."/>
            <person name="Fisarova L."/>
            <person name="Sedlacek I."/>
            <person name="Doskar J."/>
            <person name="Pantucek R."/>
        </authorList>
    </citation>
    <scope>NUCLEOTIDE SEQUENCE [LARGE SCALE GENOMIC DNA]</scope>
    <source>
        <strain evidence="4 6">P5404</strain>
    </source>
</reference>
<dbReference type="EMBL" id="SRLS01000004">
    <property type="protein sequence ID" value="TGE18398.1"/>
    <property type="molecule type" value="Genomic_DNA"/>
</dbReference>
<dbReference type="OrthoDB" id="9784988at2"/>
<dbReference type="PANTHER" id="PTHR10458:SF22">
    <property type="entry name" value="PEPTIDE DEFORMYLASE"/>
    <property type="match status" value="1"/>
</dbReference>
<dbReference type="RefSeq" id="WP_103297885.1">
    <property type="nucleotide sequence ID" value="NZ_PPQT01000038.1"/>
</dbReference>
<comment type="similarity">
    <text evidence="1 2">Belongs to the polypeptide deformylase family.</text>
</comment>
<keyword evidence="6" id="KW-1185">Reference proteome</keyword>
<dbReference type="PIRSF" id="PIRSF004749">
    <property type="entry name" value="Pep_def"/>
    <property type="match status" value="1"/>
</dbReference>
<dbReference type="Pfam" id="PF01327">
    <property type="entry name" value="Pep_deformylase"/>
    <property type="match status" value="1"/>
</dbReference>
<dbReference type="AlphaFoldDB" id="A0A380FZW5"/>
<keyword evidence="3" id="KW-0378">Hydrolase</keyword>
<dbReference type="Proteomes" id="UP000297598">
    <property type="component" value="Unassembled WGS sequence"/>
</dbReference>
<accession>A0A380FZW5</accession>
<dbReference type="PANTHER" id="PTHR10458">
    <property type="entry name" value="PEPTIDE DEFORMYLASE"/>
    <property type="match status" value="1"/>
</dbReference>
<name>A0A380FZW5_9STAP</name>